<accession>A0ABU2FFL7</accession>
<name>A0ABU2FFL7_9EURY</name>
<proteinExistence type="predicted"/>
<protein>
    <recommendedName>
        <fullName evidence="3">Twin-arginine translocation signal domain-containing protein</fullName>
    </recommendedName>
</protein>
<keyword evidence="2" id="KW-1185">Reference proteome</keyword>
<evidence type="ECO:0000313" key="2">
    <source>
        <dbReference type="Proteomes" id="UP001259659"/>
    </source>
</evidence>
<comment type="caution">
    <text evidence="1">The sequence shown here is derived from an EMBL/GenBank/DDBJ whole genome shotgun (WGS) entry which is preliminary data.</text>
</comment>
<gene>
    <name evidence="1" type="ORF">NDI56_16800</name>
</gene>
<reference evidence="1 2" key="1">
    <citation type="submission" date="2022-06" db="EMBL/GenBank/DDBJ databases">
        <title>Haloarcula sp. a new haloarchaeum isolate from saline soil.</title>
        <authorList>
            <person name="Strakova D."/>
            <person name="Galisteo C."/>
            <person name="Sanchez-Porro C."/>
            <person name="Ventosa A."/>
        </authorList>
    </citation>
    <scope>NUCLEOTIDE SEQUENCE [LARGE SCALE GENOMIC DNA]</scope>
    <source>
        <strain evidence="1 2">S1CR25-12</strain>
    </source>
</reference>
<sequence>MDVPATPTRRDALRIGGALITTAAAGCNSLSKSGSTGLVLHNALDVEVRVMVTVTNANRDEPILDSEVVTVARGDRLVVSDDIPRENGHLVTVSVDIDEQPSAELAWKQVTEPLHVIIHRDDIVFTVEPSE</sequence>
<evidence type="ECO:0008006" key="3">
    <source>
        <dbReference type="Google" id="ProtNLM"/>
    </source>
</evidence>
<evidence type="ECO:0000313" key="1">
    <source>
        <dbReference type="EMBL" id="MDS0261059.1"/>
    </source>
</evidence>
<organism evidence="1 2">
    <name type="scientific">Haloarcula saliterrae</name>
    <dbReference type="NCBI Taxonomy" id="2950534"/>
    <lineage>
        <taxon>Archaea</taxon>
        <taxon>Methanobacteriati</taxon>
        <taxon>Methanobacteriota</taxon>
        <taxon>Stenosarchaea group</taxon>
        <taxon>Halobacteria</taxon>
        <taxon>Halobacteriales</taxon>
        <taxon>Haloarculaceae</taxon>
        <taxon>Haloarcula</taxon>
    </lineage>
</organism>
<dbReference type="RefSeq" id="WP_310920850.1">
    <property type="nucleotide sequence ID" value="NZ_JAMQON010000005.1"/>
</dbReference>
<dbReference type="EMBL" id="JAMQON010000005">
    <property type="protein sequence ID" value="MDS0261059.1"/>
    <property type="molecule type" value="Genomic_DNA"/>
</dbReference>
<dbReference type="Proteomes" id="UP001259659">
    <property type="component" value="Unassembled WGS sequence"/>
</dbReference>